<evidence type="ECO:0000313" key="9">
    <source>
        <dbReference type="EMBL" id="KAK9020369.1"/>
    </source>
</evidence>
<dbReference type="InterPro" id="IPR001461">
    <property type="entry name" value="Aspartic_peptidase_A1"/>
</dbReference>
<dbReference type="Pfam" id="PF00026">
    <property type="entry name" value="Asp"/>
    <property type="match status" value="1"/>
</dbReference>
<gene>
    <name evidence="9" type="ORF">V6N11_010393</name>
</gene>
<evidence type="ECO:0000256" key="6">
    <source>
        <dbReference type="ARBA" id="ARBA00023157"/>
    </source>
</evidence>
<evidence type="ECO:0000256" key="4">
    <source>
        <dbReference type="ARBA" id="ARBA00022801"/>
    </source>
</evidence>
<dbReference type="EMBL" id="JBBPBN010000016">
    <property type="protein sequence ID" value="KAK9020369.1"/>
    <property type="molecule type" value="Genomic_DNA"/>
</dbReference>
<proteinExistence type="inferred from homology"/>
<keyword evidence="4" id="KW-0378">Hydrolase</keyword>
<evidence type="ECO:0000256" key="5">
    <source>
        <dbReference type="ARBA" id="ARBA00023145"/>
    </source>
</evidence>
<sequence>MKLDLNNWLASQLESKDREALIESMKKYCFRNNFGDFKDMDIVALKNYMDAQYYGELNASESKTYKKNGKSAAIHYGTGAISVFLSYDHVQVGDLVVEDQKFIDIFGGQI</sequence>
<keyword evidence="3" id="KW-0064">Aspartyl protease</keyword>
<comment type="similarity">
    <text evidence="1">Belongs to the peptidase A1 family.</text>
</comment>
<dbReference type="Gene3D" id="2.40.70.10">
    <property type="entry name" value="Acid Proteases"/>
    <property type="match status" value="1"/>
</dbReference>
<dbReference type="Proteomes" id="UP001396334">
    <property type="component" value="Unassembled WGS sequence"/>
</dbReference>
<accession>A0ABR2S5A0</accession>
<dbReference type="InterPro" id="IPR033121">
    <property type="entry name" value="PEPTIDASE_A1"/>
</dbReference>
<organism evidence="9 10">
    <name type="scientific">Hibiscus sabdariffa</name>
    <name type="common">roselle</name>
    <dbReference type="NCBI Taxonomy" id="183260"/>
    <lineage>
        <taxon>Eukaryota</taxon>
        <taxon>Viridiplantae</taxon>
        <taxon>Streptophyta</taxon>
        <taxon>Embryophyta</taxon>
        <taxon>Tracheophyta</taxon>
        <taxon>Spermatophyta</taxon>
        <taxon>Magnoliopsida</taxon>
        <taxon>eudicotyledons</taxon>
        <taxon>Gunneridae</taxon>
        <taxon>Pentapetalae</taxon>
        <taxon>rosids</taxon>
        <taxon>malvids</taxon>
        <taxon>Malvales</taxon>
        <taxon>Malvaceae</taxon>
        <taxon>Malvoideae</taxon>
        <taxon>Hibiscus</taxon>
    </lineage>
</organism>
<evidence type="ECO:0000256" key="7">
    <source>
        <dbReference type="ARBA" id="ARBA00023180"/>
    </source>
</evidence>
<name>A0ABR2S5A0_9ROSI</name>
<feature type="domain" description="Peptidase A1" evidence="8">
    <location>
        <begin position="46"/>
        <end position="104"/>
    </location>
</feature>
<evidence type="ECO:0000256" key="2">
    <source>
        <dbReference type="ARBA" id="ARBA00022670"/>
    </source>
</evidence>
<keyword evidence="10" id="KW-1185">Reference proteome</keyword>
<dbReference type="PANTHER" id="PTHR47966:SF76">
    <property type="entry name" value="ASPARTIC PROTEINASE A1"/>
    <property type="match status" value="1"/>
</dbReference>
<evidence type="ECO:0000256" key="1">
    <source>
        <dbReference type="ARBA" id="ARBA00007447"/>
    </source>
</evidence>
<dbReference type="PANTHER" id="PTHR47966">
    <property type="entry name" value="BETA-SITE APP-CLEAVING ENZYME, ISOFORM A-RELATED"/>
    <property type="match status" value="1"/>
</dbReference>
<evidence type="ECO:0000313" key="10">
    <source>
        <dbReference type="Proteomes" id="UP001396334"/>
    </source>
</evidence>
<comment type="caution">
    <text evidence="9">The sequence shown here is derived from an EMBL/GenBank/DDBJ whole genome shotgun (WGS) entry which is preliminary data.</text>
</comment>
<dbReference type="InterPro" id="IPR021109">
    <property type="entry name" value="Peptidase_aspartic_dom_sf"/>
</dbReference>
<protein>
    <recommendedName>
        <fullName evidence="8">Peptidase A1 domain-containing protein</fullName>
    </recommendedName>
</protein>
<dbReference type="SUPFAM" id="SSF50630">
    <property type="entry name" value="Acid proteases"/>
    <property type="match status" value="1"/>
</dbReference>
<keyword evidence="5" id="KW-0865">Zymogen</keyword>
<evidence type="ECO:0000259" key="8">
    <source>
        <dbReference type="Pfam" id="PF00026"/>
    </source>
</evidence>
<evidence type="ECO:0000256" key="3">
    <source>
        <dbReference type="ARBA" id="ARBA00022750"/>
    </source>
</evidence>
<keyword evidence="2" id="KW-0645">Protease</keyword>
<keyword evidence="7" id="KW-0325">Glycoprotein</keyword>
<keyword evidence="6" id="KW-1015">Disulfide bond</keyword>
<reference evidence="9 10" key="1">
    <citation type="journal article" date="2024" name="G3 (Bethesda)">
        <title>Genome assembly of Hibiscus sabdariffa L. provides insights into metabolisms of medicinal natural products.</title>
        <authorList>
            <person name="Kim T."/>
        </authorList>
    </citation>
    <scope>NUCLEOTIDE SEQUENCE [LARGE SCALE GENOMIC DNA]</scope>
    <source>
        <strain evidence="9">TK-2024</strain>
        <tissue evidence="9">Old leaves</tissue>
    </source>
</reference>